<accession>A0A1G9H8L1</accession>
<dbReference type="PROSITE" id="PS50995">
    <property type="entry name" value="HTH_MARR_2"/>
    <property type="match status" value="1"/>
</dbReference>
<dbReference type="GO" id="GO:0003677">
    <property type="term" value="F:DNA binding"/>
    <property type="evidence" value="ECO:0007669"/>
    <property type="project" value="UniProtKB-KW"/>
</dbReference>
<dbReference type="Gene3D" id="1.10.10.10">
    <property type="entry name" value="Winged helix-like DNA-binding domain superfamily/Winged helix DNA-binding domain"/>
    <property type="match status" value="1"/>
</dbReference>
<name>A0A1G9H8L1_9BACL</name>
<evidence type="ECO:0000256" key="3">
    <source>
        <dbReference type="ARBA" id="ARBA00023163"/>
    </source>
</evidence>
<dbReference type="InterPro" id="IPR000835">
    <property type="entry name" value="HTH_MarR-typ"/>
</dbReference>
<dbReference type="PANTHER" id="PTHR42756:SF1">
    <property type="entry name" value="TRANSCRIPTIONAL REPRESSOR OF EMRAB OPERON"/>
    <property type="match status" value="1"/>
</dbReference>
<dbReference type="AlphaFoldDB" id="A0A1G9H8L1"/>
<reference evidence="6" key="1">
    <citation type="submission" date="2016-10" db="EMBL/GenBank/DDBJ databases">
        <authorList>
            <person name="Varghese N."/>
            <person name="Submissions S."/>
        </authorList>
    </citation>
    <scope>NUCLEOTIDE SEQUENCE [LARGE SCALE GENOMIC DNA]</scope>
    <source>
        <strain evidence="6">CGMCC 1.8895</strain>
    </source>
</reference>
<dbReference type="GO" id="GO:0003700">
    <property type="term" value="F:DNA-binding transcription factor activity"/>
    <property type="evidence" value="ECO:0007669"/>
    <property type="project" value="InterPro"/>
</dbReference>
<dbReference type="OrthoDB" id="6462103at2"/>
<evidence type="ECO:0000313" key="6">
    <source>
        <dbReference type="Proteomes" id="UP000199008"/>
    </source>
</evidence>
<evidence type="ECO:0000256" key="1">
    <source>
        <dbReference type="ARBA" id="ARBA00023015"/>
    </source>
</evidence>
<keyword evidence="1" id="KW-0805">Transcription regulation</keyword>
<proteinExistence type="predicted"/>
<dbReference type="PANTHER" id="PTHR42756">
    <property type="entry name" value="TRANSCRIPTIONAL REGULATOR, MARR"/>
    <property type="match status" value="1"/>
</dbReference>
<dbReference type="InterPro" id="IPR036388">
    <property type="entry name" value="WH-like_DNA-bd_sf"/>
</dbReference>
<keyword evidence="2" id="KW-0238">DNA-binding</keyword>
<dbReference type="PRINTS" id="PR00598">
    <property type="entry name" value="HTHMARR"/>
</dbReference>
<protein>
    <submittedName>
        <fullName evidence="5">Transcriptional regulator, MarR family</fullName>
    </submittedName>
</protein>
<dbReference type="SUPFAM" id="SSF46785">
    <property type="entry name" value="Winged helix' DNA-binding domain"/>
    <property type="match status" value="1"/>
</dbReference>
<evidence type="ECO:0000259" key="4">
    <source>
        <dbReference type="PROSITE" id="PS50995"/>
    </source>
</evidence>
<feature type="domain" description="HTH marR-type" evidence="4">
    <location>
        <begin position="1"/>
        <end position="138"/>
    </location>
</feature>
<sequence>MSEVNTRHVCRHIYLLNAKIDHLTSFNTDEGRVSREQLYILEIIAEEPDITQKELISKMKKEQTAVSRAVQKMVDYGYIRKSQSKEDLRATYLQISDRGLELIDTLDDEICELTDDLLKDLSKEEVKNLTEILEKIHH</sequence>
<dbReference type="EMBL" id="FNFY01000021">
    <property type="protein sequence ID" value="SDL09185.1"/>
    <property type="molecule type" value="Genomic_DNA"/>
</dbReference>
<dbReference type="Pfam" id="PF01047">
    <property type="entry name" value="MarR"/>
    <property type="match status" value="1"/>
</dbReference>
<dbReference type="STRING" id="576118.SAMN05216216_12117"/>
<dbReference type="RefSeq" id="WP_092987314.1">
    <property type="nucleotide sequence ID" value="NZ_FNFY01000021.1"/>
</dbReference>
<evidence type="ECO:0000256" key="2">
    <source>
        <dbReference type="ARBA" id="ARBA00023125"/>
    </source>
</evidence>
<organism evidence="5 6">
    <name type="scientific">Lacicoccus qingdaonensis</name>
    <dbReference type="NCBI Taxonomy" id="576118"/>
    <lineage>
        <taxon>Bacteria</taxon>
        <taxon>Bacillati</taxon>
        <taxon>Bacillota</taxon>
        <taxon>Bacilli</taxon>
        <taxon>Bacillales</taxon>
        <taxon>Salinicoccaceae</taxon>
        <taxon>Lacicoccus</taxon>
    </lineage>
</organism>
<keyword evidence="6" id="KW-1185">Reference proteome</keyword>
<dbReference type="InterPro" id="IPR036390">
    <property type="entry name" value="WH_DNA-bd_sf"/>
</dbReference>
<keyword evidence="3" id="KW-0804">Transcription</keyword>
<dbReference type="Proteomes" id="UP000199008">
    <property type="component" value="Unassembled WGS sequence"/>
</dbReference>
<dbReference type="SMART" id="SM00347">
    <property type="entry name" value="HTH_MARR"/>
    <property type="match status" value="1"/>
</dbReference>
<gene>
    <name evidence="5" type="ORF">SAMN05216216_12117</name>
</gene>
<evidence type="ECO:0000313" key="5">
    <source>
        <dbReference type="EMBL" id="SDL09185.1"/>
    </source>
</evidence>